<gene>
    <name evidence="2" type="ORF">GCM10009675_35480</name>
</gene>
<feature type="region of interest" description="Disordered" evidence="1">
    <location>
        <begin position="54"/>
        <end position="76"/>
    </location>
</feature>
<dbReference type="Gene3D" id="3.40.50.300">
    <property type="entry name" value="P-loop containing nucleotide triphosphate hydrolases"/>
    <property type="match status" value="1"/>
</dbReference>
<evidence type="ECO:0000313" key="3">
    <source>
        <dbReference type="Proteomes" id="UP001500467"/>
    </source>
</evidence>
<evidence type="ECO:0000313" key="2">
    <source>
        <dbReference type="EMBL" id="GAA1211446.1"/>
    </source>
</evidence>
<dbReference type="InterPro" id="IPR027417">
    <property type="entry name" value="P-loop_NTPase"/>
</dbReference>
<evidence type="ECO:0008006" key="4">
    <source>
        <dbReference type="Google" id="ProtNLM"/>
    </source>
</evidence>
<sequence length="302" mass="32157">MVVAGSWAGLEHAVVATTITVVGVLATPIHDLGRVVEYRQSFLAARRILAPALGTSSPAERQTRTPAPRQDGPGRPGVHVHDLWHDGTRLPGLVAAPGARVVLRSERREQVDAVVGLLAGSSAAADGGARGWVRVSGQDLGRLAPEQRRRYVGFAARGVALERGTIARAVRYRHPASTEPVAAELAAVGLAERVRNLPKGERTTLRRGGEPLLLPERARLQLARARYRRPPLLVLDHIEEQLGAGGADLLRALLADYPGVVVLATEVPEQVVGEYEVWDLTAAAGERVRVTAAGFGPGSVPR</sequence>
<organism evidence="2 3">
    <name type="scientific">Prauserella alba</name>
    <dbReference type="NCBI Taxonomy" id="176898"/>
    <lineage>
        <taxon>Bacteria</taxon>
        <taxon>Bacillati</taxon>
        <taxon>Actinomycetota</taxon>
        <taxon>Actinomycetes</taxon>
        <taxon>Pseudonocardiales</taxon>
        <taxon>Pseudonocardiaceae</taxon>
        <taxon>Prauserella</taxon>
    </lineage>
</organism>
<dbReference type="Proteomes" id="UP001500467">
    <property type="component" value="Unassembled WGS sequence"/>
</dbReference>
<dbReference type="EMBL" id="BAAALM010000012">
    <property type="protein sequence ID" value="GAA1211446.1"/>
    <property type="molecule type" value="Genomic_DNA"/>
</dbReference>
<dbReference type="SUPFAM" id="SSF52540">
    <property type="entry name" value="P-loop containing nucleoside triphosphate hydrolases"/>
    <property type="match status" value="1"/>
</dbReference>
<comment type="caution">
    <text evidence="2">The sequence shown here is derived from an EMBL/GenBank/DDBJ whole genome shotgun (WGS) entry which is preliminary data.</text>
</comment>
<reference evidence="3" key="1">
    <citation type="journal article" date="2019" name="Int. J. Syst. Evol. Microbiol.">
        <title>The Global Catalogue of Microorganisms (GCM) 10K type strain sequencing project: providing services to taxonomists for standard genome sequencing and annotation.</title>
        <authorList>
            <consortium name="The Broad Institute Genomics Platform"/>
            <consortium name="The Broad Institute Genome Sequencing Center for Infectious Disease"/>
            <person name="Wu L."/>
            <person name="Ma J."/>
        </authorList>
    </citation>
    <scope>NUCLEOTIDE SEQUENCE [LARGE SCALE GENOMIC DNA]</scope>
    <source>
        <strain evidence="3">JCM 13022</strain>
    </source>
</reference>
<name>A0ABP4G5Q6_9PSEU</name>
<evidence type="ECO:0000256" key="1">
    <source>
        <dbReference type="SAM" id="MobiDB-lite"/>
    </source>
</evidence>
<protein>
    <recommendedName>
        <fullName evidence="4">ABC transporter</fullName>
    </recommendedName>
</protein>
<proteinExistence type="predicted"/>
<keyword evidence="3" id="KW-1185">Reference proteome</keyword>
<accession>A0ABP4G5Q6</accession>